<dbReference type="GO" id="GO:0031505">
    <property type="term" value="P:fungal-type cell wall organization"/>
    <property type="evidence" value="ECO:0007669"/>
    <property type="project" value="TreeGrafter"/>
</dbReference>
<evidence type="ECO:0008006" key="4">
    <source>
        <dbReference type="Google" id="ProtNLM"/>
    </source>
</evidence>
<dbReference type="EMBL" id="MU005997">
    <property type="protein sequence ID" value="KAF2859122.1"/>
    <property type="molecule type" value="Genomic_DNA"/>
</dbReference>
<dbReference type="InterPro" id="IPR052413">
    <property type="entry name" value="SUR7_domain"/>
</dbReference>
<evidence type="ECO:0000313" key="3">
    <source>
        <dbReference type="Proteomes" id="UP000799421"/>
    </source>
</evidence>
<evidence type="ECO:0000256" key="1">
    <source>
        <dbReference type="SAM" id="Phobius"/>
    </source>
</evidence>
<feature type="transmembrane region" description="Helical" evidence="1">
    <location>
        <begin position="224"/>
        <end position="245"/>
    </location>
</feature>
<reference evidence="2" key="1">
    <citation type="journal article" date="2020" name="Stud. Mycol.">
        <title>101 Dothideomycetes genomes: a test case for predicting lifestyles and emergence of pathogens.</title>
        <authorList>
            <person name="Haridas S."/>
            <person name="Albert R."/>
            <person name="Binder M."/>
            <person name="Bloem J."/>
            <person name="Labutti K."/>
            <person name="Salamov A."/>
            <person name="Andreopoulos B."/>
            <person name="Baker S."/>
            <person name="Barry K."/>
            <person name="Bills G."/>
            <person name="Bluhm B."/>
            <person name="Cannon C."/>
            <person name="Castanera R."/>
            <person name="Culley D."/>
            <person name="Daum C."/>
            <person name="Ezra D."/>
            <person name="Gonzalez J."/>
            <person name="Henrissat B."/>
            <person name="Kuo A."/>
            <person name="Liang C."/>
            <person name="Lipzen A."/>
            <person name="Lutzoni F."/>
            <person name="Magnuson J."/>
            <person name="Mondo S."/>
            <person name="Nolan M."/>
            <person name="Ohm R."/>
            <person name="Pangilinan J."/>
            <person name="Park H.-J."/>
            <person name="Ramirez L."/>
            <person name="Alfaro M."/>
            <person name="Sun H."/>
            <person name="Tritt A."/>
            <person name="Yoshinaga Y."/>
            <person name="Zwiers L.-H."/>
            <person name="Turgeon B."/>
            <person name="Goodwin S."/>
            <person name="Spatafora J."/>
            <person name="Crous P."/>
            <person name="Grigoriev I."/>
        </authorList>
    </citation>
    <scope>NUCLEOTIDE SEQUENCE</scope>
    <source>
        <strain evidence="2">CBS 480.64</strain>
    </source>
</reference>
<dbReference type="PANTHER" id="PTHR28019:SF7">
    <property type="entry name" value="SUR7 PROTEIN"/>
    <property type="match status" value="1"/>
</dbReference>
<keyword evidence="1" id="KW-0472">Membrane</keyword>
<keyword evidence="3" id="KW-1185">Reference proteome</keyword>
<feature type="transmembrane region" description="Helical" evidence="1">
    <location>
        <begin position="301"/>
        <end position="326"/>
    </location>
</feature>
<keyword evidence="1" id="KW-0812">Transmembrane</keyword>
<name>A0A6A7BVK8_9PEZI</name>
<dbReference type="Pfam" id="PF06687">
    <property type="entry name" value="SUR7"/>
    <property type="match status" value="1"/>
</dbReference>
<organism evidence="2 3">
    <name type="scientific">Piedraia hortae CBS 480.64</name>
    <dbReference type="NCBI Taxonomy" id="1314780"/>
    <lineage>
        <taxon>Eukaryota</taxon>
        <taxon>Fungi</taxon>
        <taxon>Dikarya</taxon>
        <taxon>Ascomycota</taxon>
        <taxon>Pezizomycotina</taxon>
        <taxon>Dothideomycetes</taxon>
        <taxon>Dothideomycetidae</taxon>
        <taxon>Capnodiales</taxon>
        <taxon>Piedraiaceae</taxon>
        <taxon>Piedraia</taxon>
    </lineage>
</organism>
<dbReference type="AlphaFoldDB" id="A0A6A7BVK8"/>
<accession>A0A6A7BVK8</accession>
<dbReference type="GO" id="GO:0051285">
    <property type="term" value="C:cell cortex of cell tip"/>
    <property type="evidence" value="ECO:0007669"/>
    <property type="project" value="TreeGrafter"/>
</dbReference>
<feature type="transmembrane region" description="Helical" evidence="1">
    <location>
        <begin position="21"/>
        <end position="47"/>
    </location>
</feature>
<dbReference type="GO" id="GO:0005886">
    <property type="term" value="C:plasma membrane"/>
    <property type="evidence" value="ECO:0007669"/>
    <property type="project" value="TreeGrafter"/>
</dbReference>
<protein>
    <recommendedName>
        <fullName evidence="4">Integral membrane protein-like protein</fullName>
    </recommendedName>
</protein>
<gene>
    <name evidence="2" type="ORF">K470DRAFT_259148</name>
</gene>
<dbReference type="Proteomes" id="UP000799421">
    <property type="component" value="Unassembled WGS sequence"/>
</dbReference>
<sequence>MLPTKRSEKKPQTRRFPKPGIVQILTFLSILITAVAWILSLLCMYAGHRPGVLEKYAIFTLNTTRIGEPLLDTIDGEVQNLTTKVNDFLAKRDLKQSRAFPTIIPDAVSSHAAQLTAAAASHISAASSEVQSAKSAGASVVASAGSTMESKVMEVIDDAYRGAVQQLHLQGFYSIYPMATCEGRYQYPNGTNVTASDDPMVPSKRHTSKCSRHSDINLVEVSKILYVMAIALVGMALLLAIVGLVTFRSHWPAMANVVTNALALIILALASTATHGVAVGAEHLVNKFGKEFGISAKAGGSFIALTWTDTILVFVNLVMWVVIFLFSLRRE</sequence>
<proteinExistence type="predicted"/>
<dbReference type="OrthoDB" id="4159154at2759"/>
<dbReference type="PANTHER" id="PTHR28019">
    <property type="entry name" value="CELL MEMBRANE PROTEIN YLR413W-RELATED"/>
    <property type="match status" value="1"/>
</dbReference>
<evidence type="ECO:0000313" key="2">
    <source>
        <dbReference type="EMBL" id="KAF2859122.1"/>
    </source>
</evidence>
<dbReference type="InterPro" id="IPR009571">
    <property type="entry name" value="SUR7/Rim9-like_fungi"/>
</dbReference>
<keyword evidence="1" id="KW-1133">Transmembrane helix</keyword>
<feature type="transmembrane region" description="Helical" evidence="1">
    <location>
        <begin position="257"/>
        <end position="281"/>
    </location>
</feature>